<keyword evidence="3" id="KW-1185">Reference proteome</keyword>
<accession>A0A8T0QIS5</accession>
<feature type="non-terminal residue" evidence="2">
    <location>
        <position position="1"/>
    </location>
</feature>
<dbReference type="Proteomes" id="UP000823388">
    <property type="component" value="Chromosome 7K"/>
</dbReference>
<proteinExistence type="predicted"/>
<gene>
    <name evidence="2" type="ORF">PVAP13_7KG396070</name>
</gene>
<feature type="region of interest" description="Disordered" evidence="1">
    <location>
        <begin position="1"/>
        <end position="21"/>
    </location>
</feature>
<sequence length="127" mass="13055">ATRNPPPKPSRTAATGAAVSPRSHLCAPGLVASSLEHLLPPSARRALPPLSSAASRRVPVPAHPRLLSGADAETSPLGGISEQAARVAKSCPLKGRGLQVAFTQVASAWARGRARVARSSFPTCKLL</sequence>
<reference evidence="2" key="1">
    <citation type="submission" date="2020-05" db="EMBL/GenBank/DDBJ databases">
        <title>WGS assembly of Panicum virgatum.</title>
        <authorList>
            <person name="Lovell J.T."/>
            <person name="Jenkins J."/>
            <person name="Shu S."/>
            <person name="Juenger T.E."/>
            <person name="Schmutz J."/>
        </authorList>
    </citation>
    <scope>NUCLEOTIDE SEQUENCE</scope>
    <source>
        <strain evidence="2">AP13</strain>
    </source>
</reference>
<dbReference type="AlphaFoldDB" id="A0A8T0QIS5"/>
<evidence type="ECO:0000313" key="2">
    <source>
        <dbReference type="EMBL" id="KAG2574941.1"/>
    </source>
</evidence>
<evidence type="ECO:0000256" key="1">
    <source>
        <dbReference type="SAM" id="MobiDB-lite"/>
    </source>
</evidence>
<protein>
    <submittedName>
        <fullName evidence="2">Uncharacterized protein</fullName>
    </submittedName>
</protein>
<evidence type="ECO:0000313" key="3">
    <source>
        <dbReference type="Proteomes" id="UP000823388"/>
    </source>
</evidence>
<comment type="caution">
    <text evidence="2">The sequence shown here is derived from an EMBL/GenBank/DDBJ whole genome shotgun (WGS) entry which is preliminary data.</text>
</comment>
<name>A0A8T0QIS5_PANVG</name>
<dbReference type="EMBL" id="CM029049">
    <property type="protein sequence ID" value="KAG2574941.1"/>
    <property type="molecule type" value="Genomic_DNA"/>
</dbReference>
<organism evidence="2 3">
    <name type="scientific">Panicum virgatum</name>
    <name type="common">Blackwell switchgrass</name>
    <dbReference type="NCBI Taxonomy" id="38727"/>
    <lineage>
        <taxon>Eukaryota</taxon>
        <taxon>Viridiplantae</taxon>
        <taxon>Streptophyta</taxon>
        <taxon>Embryophyta</taxon>
        <taxon>Tracheophyta</taxon>
        <taxon>Spermatophyta</taxon>
        <taxon>Magnoliopsida</taxon>
        <taxon>Liliopsida</taxon>
        <taxon>Poales</taxon>
        <taxon>Poaceae</taxon>
        <taxon>PACMAD clade</taxon>
        <taxon>Panicoideae</taxon>
        <taxon>Panicodae</taxon>
        <taxon>Paniceae</taxon>
        <taxon>Panicinae</taxon>
        <taxon>Panicum</taxon>
        <taxon>Panicum sect. Hiantes</taxon>
    </lineage>
</organism>